<dbReference type="GO" id="GO:0001786">
    <property type="term" value="F:phosphatidylserine binding"/>
    <property type="evidence" value="ECO:0007669"/>
    <property type="project" value="TreeGrafter"/>
</dbReference>
<protein>
    <submittedName>
        <fullName evidence="2">Synaptotagmin-12</fullName>
    </submittedName>
</protein>
<dbReference type="EMBL" id="BPLR01003510">
    <property type="protein sequence ID" value="GIX85366.1"/>
    <property type="molecule type" value="Genomic_DNA"/>
</dbReference>
<dbReference type="GO" id="GO:0005886">
    <property type="term" value="C:plasma membrane"/>
    <property type="evidence" value="ECO:0007669"/>
    <property type="project" value="TreeGrafter"/>
</dbReference>
<accession>A0AAV4NKS9</accession>
<keyword evidence="3" id="KW-1185">Reference proteome</keyword>
<dbReference type="Proteomes" id="UP001054945">
    <property type="component" value="Unassembled WGS sequence"/>
</dbReference>
<evidence type="ECO:0000313" key="3">
    <source>
        <dbReference type="Proteomes" id="UP001054945"/>
    </source>
</evidence>
<dbReference type="GO" id="GO:0005544">
    <property type="term" value="F:calcium-dependent phospholipid binding"/>
    <property type="evidence" value="ECO:0007669"/>
    <property type="project" value="TreeGrafter"/>
</dbReference>
<feature type="domain" description="C2" evidence="1">
    <location>
        <begin position="2"/>
        <end position="123"/>
    </location>
</feature>
<proteinExistence type="predicted"/>
<evidence type="ECO:0000313" key="2">
    <source>
        <dbReference type="EMBL" id="GIX85366.1"/>
    </source>
</evidence>
<dbReference type="GO" id="GO:0000149">
    <property type="term" value="F:SNARE binding"/>
    <property type="evidence" value="ECO:0007669"/>
    <property type="project" value="TreeGrafter"/>
</dbReference>
<name>A0AAV4NKS9_CAEEX</name>
<sequence length="264" mass="29453">MHADCVSATEISCSSRKTEELIVPIMRARNLMAFDSSAAKVDSYIRVSLLPDESSIMQTALHRGNNEPVYNERFVFRAPRNTLPERVLKCIAYTCDKSSNTMLGQIEMKLSSVDLRSVYNAWLPLIDSKRVPNIADASKFGSRWMWRAVVLFELSSHGRTPDSCFGESEEPGLDGGKDSADPFVKIYLLQKGKKISKKKTSVKKGDPNPVFNEAMIFSVPAAALQNIQLRLTLAEYQVEGKLQQWATSLWVPTAPENSCLTGTR</sequence>
<dbReference type="SMART" id="SM00239">
    <property type="entry name" value="C2"/>
    <property type="match status" value="2"/>
</dbReference>
<dbReference type="GO" id="GO:0048488">
    <property type="term" value="P:synaptic vesicle endocytosis"/>
    <property type="evidence" value="ECO:0007669"/>
    <property type="project" value="TreeGrafter"/>
</dbReference>
<organism evidence="2 3">
    <name type="scientific">Caerostris extrusa</name>
    <name type="common">Bark spider</name>
    <name type="synonym">Caerostris bankana</name>
    <dbReference type="NCBI Taxonomy" id="172846"/>
    <lineage>
        <taxon>Eukaryota</taxon>
        <taxon>Metazoa</taxon>
        <taxon>Ecdysozoa</taxon>
        <taxon>Arthropoda</taxon>
        <taxon>Chelicerata</taxon>
        <taxon>Arachnida</taxon>
        <taxon>Araneae</taxon>
        <taxon>Araneomorphae</taxon>
        <taxon>Entelegynae</taxon>
        <taxon>Araneoidea</taxon>
        <taxon>Araneidae</taxon>
        <taxon>Caerostris</taxon>
    </lineage>
</organism>
<dbReference type="PANTHER" id="PTHR10024:SF252">
    <property type="entry name" value="SYNAPTOTAGMIN-12"/>
    <property type="match status" value="1"/>
</dbReference>
<dbReference type="GO" id="GO:0048791">
    <property type="term" value="P:calcium ion-regulated exocytosis of neurotransmitter"/>
    <property type="evidence" value="ECO:0007669"/>
    <property type="project" value="TreeGrafter"/>
</dbReference>
<dbReference type="GO" id="GO:0070382">
    <property type="term" value="C:exocytic vesicle"/>
    <property type="evidence" value="ECO:0007669"/>
    <property type="project" value="TreeGrafter"/>
</dbReference>
<dbReference type="Pfam" id="PF00168">
    <property type="entry name" value="C2"/>
    <property type="match status" value="2"/>
</dbReference>
<evidence type="ECO:0000259" key="1">
    <source>
        <dbReference type="PROSITE" id="PS50004"/>
    </source>
</evidence>
<dbReference type="GO" id="GO:0098793">
    <property type="term" value="C:presynapse"/>
    <property type="evidence" value="ECO:0007669"/>
    <property type="project" value="GOC"/>
</dbReference>
<dbReference type="InterPro" id="IPR035892">
    <property type="entry name" value="C2_domain_sf"/>
</dbReference>
<gene>
    <name evidence="2" type="primary">SYT12</name>
    <name evidence="2" type="ORF">CEXT_170691</name>
</gene>
<comment type="caution">
    <text evidence="2">The sequence shown here is derived from an EMBL/GenBank/DDBJ whole genome shotgun (WGS) entry which is preliminary data.</text>
</comment>
<dbReference type="PROSITE" id="PS50004">
    <property type="entry name" value="C2"/>
    <property type="match status" value="2"/>
</dbReference>
<dbReference type="AlphaFoldDB" id="A0AAV4NKS9"/>
<dbReference type="InterPro" id="IPR000008">
    <property type="entry name" value="C2_dom"/>
</dbReference>
<dbReference type="SUPFAM" id="SSF49562">
    <property type="entry name" value="C2 domain (Calcium/lipid-binding domain, CaLB)"/>
    <property type="match status" value="2"/>
</dbReference>
<dbReference type="PANTHER" id="PTHR10024">
    <property type="entry name" value="SYNAPTOTAGMIN"/>
    <property type="match status" value="1"/>
</dbReference>
<dbReference type="GO" id="GO:0005509">
    <property type="term" value="F:calcium ion binding"/>
    <property type="evidence" value="ECO:0007669"/>
    <property type="project" value="TreeGrafter"/>
</dbReference>
<dbReference type="Gene3D" id="2.60.40.150">
    <property type="entry name" value="C2 domain"/>
    <property type="match status" value="2"/>
</dbReference>
<feature type="domain" description="C2" evidence="1">
    <location>
        <begin position="130"/>
        <end position="264"/>
    </location>
</feature>
<reference evidence="2 3" key="1">
    <citation type="submission" date="2021-06" db="EMBL/GenBank/DDBJ databases">
        <title>Caerostris extrusa draft genome.</title>
        <authorList>
            <person name="Kono N."/>
            <person name="Arakawa K."/>
        </authorList>
    </citation>
    <scope>NUCLEOTIDE SEQUENCE [LARGE SCALE GENOMIC DNA]</scope>
</reference>
<dbReference type="GO" id="GO:0030276">
    <property type="term" value="F:clathrin binding"/>
    <property type="evidence" value="ECO:0007669"/>
    <property type="project" value="TreeGrafter"/>
</dbReference>